<name>A0A921MDR2_9MICO</name>
<evidence type="ECO:0000313" key="2">
    <source>
        <dbReference type="Proteomes" id="UP000784435"/>
    </source>
</evidence>
<dbReference type="Proteomes" id="UP000784435">
    <property type="component" value="Unassembled WGS sequence"/>
</dbReference>
<protein>
    <recommendedName>
        <fullName evidence="3">PIN domain-containing protein</fullName>
    </recommendedName>
</protein>
<feature type="non-terminal residue" evidence="1">
    <location>
        <position position="1"/>
    </location>
</feature>
<dbReference type="EMBL" id="DYUK01000176">
    <property type="protein sequence ID" value="HJG80374.1"/>
    <property type="molecule type" value="Genomic_DNA"/>
</dbReference>
<organism evidence="1 2">
    <name type="scientific">Brevibacterium senegalense</name>
    <dbReference type="NCBI Taxonomy" id="1033736"/>
    <lineage>
        <taxon>Bacteria</taxon>
        <taxon>Bacillati</taxon>
        <taxon>Actinomycetota</taxon>
        <taxon>Actinomycetes</taxon>
        <taxon>Micrococcales</taxon>
        <taxon>Brevibacteriaceae</taxon>
        <taxon>Brevibacterium</taxon>
    </lineage>
</organism>
<dbReference type="AlphaFoldDB" id="A0A921MDR2"/>
<dbReference type="InterPro" id="IPR029060">
    <property type="entry name" value="PIN-like_dom_sf"/>
</dbReference>
<gene>
    <name evidence="1" type="ORF">K8V08_08180</name>
</gene>
<proteinExistence type="predicted"/>
<reference evidence="1" key="1">
    <citation type="journal article" date="2021" name="PeerJ">
        <title>Extensive microbial diversity within the chicken gut microbiome revealed by metagenomics and culture.</title>
        <authorList>
            <person name="Gilroy R."/>
            <person name="Ravi A."/>
            <person name="Getino M."/>
            <person name="Pursley I."/>
            <person name="Horton D.L."/>
            <person name="Alikhan N.F."/>
            <person name="Baker D."/>
            <person name="Gharbi K."/>
            <person name="Hall N."/>
            <person name="Watson M."/>
            <person name="Adriaenssens E.M."/>
            <person name="Foster-Nyarko E."/>
            <person name="Jarju S."/>
            <person name="Secka A."/>
            <person name="Antonio M."/>
            <person name="Oren A."/>
            <person name="Chaudhuri R.R."/>
            <person name="La Ragione R."/>
            <person name="Hildebrand F."/>
            <person name="Pallen M.J."/>
        </authorList>
    </citation>
    <scope>NUCLEOTIDE SEQUENCE</scope>
    <source>
        <strain evidence="1">ChiGjej5B5-7349</strain>
    </source>
</reference>
<evidence type="ECO:0008006" key="3">
    <source>
        <dbReference type="Google" id="ProtNLM"/>
    </source>
</evidence>
<dbReference type="SUPFAM" id="SSF88723">
    <property type="entry name" value="PIN domain-like"/>
    <property type="match status" value="1"/>
</dbReference>
<evidence type="ECO:0000313" key="1">
    <source>
        <dbReference type="EMBL" id="HJG80374.1"/>
    </source>
</evidence>
<reference evidence="1" key="2">
    <citation type="submission" date="2021-09" db="EMBL/GenBank/DDBJ databases">
        <authorList>
            <person name="Gilroy R."/>
        </authorList>
    </citation>
    <scope>NUCLEOTIDE SEQUENCE</scope>
    <source>
        <strain evidence="1">ChiGjej5B5-7349</strain>
    </source>
</reference>
<comment type="caution">
    <text evidence="1">The sequence shown here is derived from an EMBL/GenBank/DDBJ whole genome shotgun (WGS) entry which is preliminary data.</text>
</comment>
<sequence length="217" mass="23944">LQRLTAPVHRRILLDTSVLAPEPLWLWTLALTDGIPAAQRPHLLVTDGVARELRHALRRVDPRLDRRRADLAARLRLDSLTRVASPVPDTAAEAVACPPPSPASRGARVLDPDDAFLDADALRLGVEALVSDDVHAFAPLTVQERGYAVQTADAFLCAVTDDHDLDLLVAHERYRELLARTADALGLDQVPGSASHRLRRSRARRFATRLVRAQRRA</sequence>
<accession>A0A921MDR2</accession>